<dbReference type="AlphaFoldDB" id="A0A6G9XUY4"/>
<feature type="transmembrane region" description="Helical" evidence="2">
    <location>
        <begin position="145"/>
        <end position="168"/>
    </location>
</feature>
<dbReference type="RefSeq" id="WP_167463826.1">
    <property type="nucleotide sequence ID" value="NZ_CP046171.1"/>
</dbReference>
<evidence type="ECO:0008006" key="5">
    <source>
        <dbReference type="Google" id="ProtNLM"/>
    </source>
</evidence>
<keyword evidence="2" id="KW-1133">Transmembrane helix</keyword>
<organism evidence="3 4">
    <name type="scientific">Nocardia brasiliensis</name>
    <dbReference type="NCBI Taxonomy" id="37326"/>
    <lineage>
        <taxon>Bacteria</taxon>
        <taxon>Bacillati</taxon>
        <taxon>Actinomycetota</taxon>
        <taxon>Actinomycetes</taxon>
        <taxon>Mycobacteriales</taxon>
        <taxon>Nocardiaceae</taxon>
        <taxon>Nocardia</taxon>
    </lineage>
</organism>
<dbReference type="InterPro" id="IPR046498">
    <property type="entry name" value="Rv1476-like"/>
</dbReference>
<protein>
    <recommendedName>
        <fullName evidence="5">TPM domain-containing protein</fullName>
    </recommendedName>
</protein>
<dbReference type="Proteomes" id="UP000501705">
    <property type="component" value="Chromosome"/>
</dbReference>
<keyword evidence="2" id="KW-0812">Transmembrane</keyword>
<sequence>MTVSHTSVFSPMAAELPPNVTEDTVTTINADLADNHVATVDPGKDQSGLAAVAAEARANGIPLSIVVVPGNPGRDSNLRDLATEVAKTQHGTVVVLSDDFAGTYSDSISRVRLEWAEDKAKFKGSAHTTEAAQAFVDQLTKPEPISWTAISSVLLAGTAVVVVGLYVVKSRRRAEDETPEAAASVADDQSVSR</sequence>
<dbReference type="Pfam" id="PF20381">
    <property type="entry name" value="Rv1476"/>
    <property type="match status" value="1"/>
</dbReference>
<evidence type="ECO:0000256" key="1">
    <source>
        <dbReference type="SAM" id="MobiDB-lite"/>
    </source>
</evidence>
<evidence type="ECO:0000313" key="3">
    <source>
        <dbReference type="EMBL" id="QIS04717.1"/>
    </source>
</evidence>
<reference evidence="3 4" key="1">
    <citation type="journal article" date="2019" name="ACS Chem. Biol.">
        <title>Identification and Mobilization of a Cryptic Antibiotic Biosynthesis Gene Locus from a Human-Pathogenic Nocardia Isolate.</title>
        <authorList>
            <person name="Herisse M."/>
            <person name="Ishida K."/>
            <person name="Porter J.L."/>
            <person name="Howden B."/>
            <person name="Hertweck C."/>
            <person name="Stinear T.P."/>
            <person name="Pidot S.J."/>
        </authorList>
    </citation>
    <scope>NUCLEOTIDE SEQUENCE [LARGE SCALE GENOMIC DNA]</scope>
    <source>
        <strain evidence="3 4">AUSMDU00024985</strain>
    </source>
</reference>
<keyword evidence="2" id="KW-0472">Membrane</keyword>
<feature type="compositionally biased region" description="Low complexity" evidence="1">
    <location>
        <begin position="181"/>
        <end position="193"/>
    </location>
</feature>
<accession>A0A6G9XUY4</accession>
<feature type="region of interest" description="Disordered" evidence="1">
    <location>
        <begin position="174"/>
        <end position="193"/>
    </location>
</feature>
<evidence type="ECO:0000313" key="4">
    <source>
        <dbReference type="Proteomes" id="UP000501705"/>
    </source>
</evidence>
<dbReference type="EMBL" id="CP046171">
    <property type="protein sequence ID" value="QIS04717.1"/>
    <property type="molecule type" value="Genomic_DNA"/>
</dbReference>
<evidence type="ECO:0000256" key="2">
    <source>
        <dbReference type="SAM" id="Phobius"/>
    </source>
</evidence>
<gene>
    <name evidence="3" type="ORF">F5X71_22440</name>
</gene>
<proteinExistence type="predicted"/>
<name>A0A6G9XUY4_NOCBR</name>